<keyword evidence="4" id="KW-1185">Reference proteome</keyword>
<evidence type="ECO:0000313" key="4">
    <source>
        <dbReference type="Proteomes" id="UP000683360"/>
    </source>
</evidence>
<comment type="caution">
    <text evidence="3">The sequence shown here is derived from an EMBL/GenBank/DDBJ whole genome shotgun (WGS) entry which is preliminary data.</text>
</comment>
<accession>A0A8S3UEP3</accession>
<keyword evidence="1" id="KW-0175">Coiled coil</keyword>
<evidence type="ECO:0000313" key="3">
    <source>
        <dbReference type="EMBL" id="CAG2240730.1"/>
    </source>
</evidence>
<reference evidence="3" key="1">
    <citation type="submission" date="2021-03" db="EMBL/GenBank/DDBJ databases">
        <authorList>
            <person name="Bekaert M."/>
        </authorList>
    </citation>
    <scope>NUCLEOTIDE SEQUENCE</scope>
</reference>
<protein>
    <submittedName>
        <fullName evidence="3">MPHOSPH9</fullName>
    </submittedName>
</protein>
<feature type="compositionally biased region" description="Polar residues" evidence="2">
    <location>
        <begin position="120"/>
        <end position="148"/>
    </location>
</feature>
<gene>
    <name evidence="3" type="ORF">MEDL_53030</name>
</gene>
<dbReference type="EMBL" id="CAJPWZ010002572">
    <property type="protein sequence ID" value="CAG2240730.1"/>
    <property type="molecule type" value="Genomic_DNA"/>
</dbReference>
<dbReference type="AlphaFoldDB" id="A0A8S3UEP3"/>
<evidence type="ECO:0000256" key="2">
    <source>
        <dbReference type="SAM" id="MobiDB-lite"/>
    </source>
</evidence>
<proteinExistence type="predicted"/>
<name>A0A8S3UEP3_MYTED</name>
<organism evidence="3 4">
    <name type="scientific">Mytilus edulis</name>
    <name type="common">Blue mussel</name>
    <dbReference type="NCBI Taxonomy" id="6550"/>
    <lineage>
        <taxon>Eukaryota</taxon>
        <taxon>Metazoa</taxon>
        <taxon>Spiralia</taxon>
        <taxon>Lophotrochozoa</taxon>
        <taxon>Mollusca</taxon>
        <taxon>Bivalvia</taxon>
        <taxon>Autobranchia</taxon>
        <taxon>Pteriomorphia</taxon>
        <taxon>Mytilida</taxon>
        <taxon>Mytiloidea</taxon>
        <taxon>Mytilidae</taxon>
        <taxon>Mytilinae</taxon>
        <taxon>Mytilus</taxon>
    </lineage>
</organism>
<evidence type="ECO:0000256" key="1">
    <source>
        <dbReference type="SAM" id="Coils"/>
    </source>
</evidence>
<dbReference type="Proteomes" id="UP000683360">
    <property type="component" value="Unassembled WGS sequence"/>
</dbReference>
<sequence length="167" mass="19374">MASRPSEQLYRINIYHTTCRLEINGRQAEQFIQELKSIGEQPNQNLQKLNEIIKSKCQEYLQQKIPAAAINQTHLRNKRTRLETEECSKDNARLKLYSLKLEAQVKELENSNRILRMKVTGNNPDRQLSSDTESKVPSQTINHSQQSHPVYHHPVCCHQQPSPQTAF</sequence>
<feature type="coiled-coil region" evidence="1">
    <location>
        <begin position="91"/>
        <end position="118"/>
    </location>
</feature>
<feature type="region of interest" description="Disordered" evidence="2">
    <location>
        <begin position="118"/>
        <end position="148"/>
    </location>
</feature>